<dbReference type="NCBIfam" id="TIGR04056">
    <property type="entry name" value="OMP_RagA_SusC"/>
    <property type="match status" value="1"/>
</dbReference>
<gene>
    <name evidence="4" type="ORF">OM075_17630</name>
</gene>
<evidence type="ECO:0000256" key="2">
    <source>
        <dbReference type="SAM" id="SignalP"/>
    </source>
</evidence>
<organism evidence="4 5">
    <name type="scientific">Plebeiibacterium sediminum</name>
    <dbReference type="NCBI Taxonomy" id="2992112"/>
    <lineage>
        <taxon>Bacteria</taxon>
        <taxon>Pseudomonadati</taxon>
        <taxon>Bacteroidota</taxon>
        <taxon>Bacteroidia</taxon>
        <taxon>Marinilabiliales</taxon>
        <taxon>Marinilabiliaceae</taxon>
        <taxon>Plebeiibacterium</taxon>
    </lineage>
</organism>
<feature type="chain" id="PRO_5042151017" evidence="2">
    <location>
        <begin position="30"/>
        <end position="1043"/>
    </location>
</feature>
<accession>A0AAE3M6T6</accession>
<dbReference type="RefSeq" id="WP_301191855.1">
    <property type="nucleotide sequence ID" value="NZ_JAPDPJ010000049.1"/>
</dbReference>
<keyword evidence="2" id="KW-0732">Signal</keyword>
<dbReference type="SUPFAM" id="SSF56935">
    <property type="entry name" value="Porins"/>
    <property type="match status" value="1"/>
</dbReference>
<dbReference type="Gene3D" id="2.60.40.1120">
    <property type="entry name" value="Carboxypeptidase-like, regulatory domain"/>
    <property type="match status" value="1"/>
</dbReference>
<dbReference type="InterPro" id="IPR039426">
    <property type="entry name" value="TonB-dep_rcpt-like"/>
</dbReference>
<keyword evidence="1" id="KW-0813">Transport</keyword>
<dbReference type="GO" id="GO:0009279">
    <property type="term" value="C:cell outer membrane"/>
    <property type="evidence" value="ECO:0007669"/>
    <property type="project" value="UniProtKB-SubCell"/>
</dbReference>
<dbReference type="Pfam" id="PF13715">
    <property type="entry name" value="CarbopepD_reg_2"/>
    <property type="match status" value="1"/>
</dbReference>
<dbReference type="SUPFAM" id="SSF49464">
    <property type="entry name" value="Carboxypeptidase regulatory domain-like"/>
    <property type="match status" value="1"/>
</dbReference>
<proteinExistence type="inferred from homology"/>
<evidence type="ECO:0000313" key="5">
    <source>
        <dbReference type="Proteomes" id="UP001209229"/>
    </source>
</evidence>
<keyword evidence="1" id="KW-0472">Membrane</keyword>
<dbReference type="NCBIfam" id="TIGR04057">
    <property type="entry name" value="SusC_RagA_signa"/>
    <property type="match status" value="1"/>
</dbReference>
<feature type="signal peptide" evidence="2">
    <location>
        <begin position="1"/>
        <end position="29"/>
    </location>
</feature>
<dbReference type="InterPro" id="IPR023996">
    <property type="entry name" value="TonB-dep_OMP_SusC/RagA"/>
</dbReference>
<comment type="subcellular location">
    <subcellularLocation>
        <location evidence="1">Cell outer membrane</location>
        <topology evidence="1">Multi-pass membrane protein</topology>
    </subcellularLocation>
</comment>
<keyword evidence="1" id="KW-1134">Transmembrane beta strand</keyword>
<keyword evidence="1" id="KW-0998">Cell outer membrane</keyword>
<dbReference type="Gene3D" id="2.170.130.10">
    <property type="entry name" value="TonB-dependent receptor, plug domain"/>
    <property type="match status" value="1"/>
</dbReference>
<dbReference type="EMBL" id="JAPDPJ010000049">
    <property type="protein sequence ID" value="MCW3788294.1"/>
    <property type="molecule type" value="Genomic_DNA"/>
</dbReference>
<evidence type="ECO:0000256" key="1">
    <source>
        <dbReference type="PROSITE-ProRule" id="PRU01360"/>
    </source>
</evidence>
<sequence>MKKSDGLINWLKKLIAVFLIAFISTLAMAQEKNITGRVTEAGTNNAIPGVTVVEVGTTNGTITDINGNFTIKVKTNAQLEFSFIGMMTQTITVGNELTINVDMKSDLVGLDEVVVTGYTSEKIADLTGAVSIVEVDELMKQGENNPIKAMQGRIPGVNISGDGSPSGASTVRIRGIGTLNNNDPLYVIDGVPTKGGMHELNPSDIKSIQVLRDASAASIYGSRAGNGVIIITTKQGKEGKTRVNFDMFQTFSQYGEIIDMLNTKQFGQAQWQAMINSGVNPNNNQIGYVYDYNYDNNGNAVLNGMKLPKYIDARDGTNTMLTSDTDWFNEITRPGFAQSYNLSISNGTDKSNNFFSLGYYDNKGTVNETYFKRFSSRINTSRKILGDLITIGENLTVNNTSELQTPGGVLDLSILSLPVMPVKTVDGDWGSVTSGMRDRDNPARILDANKDNPYNYWRLFGNAYIDIQPVKNLHIKSSFGLDYSNYYQRALTYSFTGRLGSDLTSSKMIQSHSTKWNWTNTANYVVQLSKNRFSFLVGTEMIDHSDINFSAERRTYEVEDPDYMWPDAGVGEMYATGSATGYTLNSYFGKIDYGFADKYLASVTLRRDGSSRFGKENRYATFPAFSAGWRIDQEGFMAGLKGVISNLKLRAGWGQTGNQEIDNYANRTLIYANYIGETGAGINTGTAYDITGSNSGILPSGYSLTQRANDEIKWETTTQTNIGLDFGFYNQALYGSIEAYLKNTEDILVKPPYLGAIGEGGDHWVNGASMENKGLEISLGYRDETTNGFSYDIMANVSGYRNKITKLPESVVNSYGGNGTTDNILGRPLNSFYGYVADGLFQSQDEVDSYVDQTGKGLGRIRYKNMNDDEVIDENDRAWIGNPHPDFEYGLNIALGWKGFDMTAFLQGVYGIDVYNSVKRFTDFWAVDELGSNKGTRVLDAWSPTNTGSDIPALSYSDLNNEKRTSSYYVENGSYLKLRLIQLGYSLPKDLLSKMKLSKARLYVSGQNLMTIKSKDFTGLDPENPALAYPISTSFTVGMNISF</sequence>
<reference evidence="4" key="1">
    <citation type="submission" date="2022-10" db="EMBL/GenBank/DDBJ databases">
        <authorList>
            <person name="Yu W.X."/>
        </authorList>
    </citation>
    <scope>NUCLEOTIDE SEQUENCE</scope>
    <source>
        <strain evidence="4">AAT</strain>
    </source>
</reference>
<dbReference type="InterPro" id="IPR012910">
    <property type="entry name" value="Plug_dom"/>
</dbReference>
<protein>
    <submittedName>
        <fullName evidence="4">TonB-dependent receptor</fullName>
    </submittedName>
</protein>
<name>A0AAE3M6T6_9BACT</name>
<dbReference type="InterPro" id="IPR008969">
    <property type="entry name" value="CarboxyPept-like_regulatory"/>
</dbReference>
<evidence type="ECO:0000313" key="4">
    <source>
        <dbReference type="EMBL" id="MCW3788294.1"/>
    </source>
</evidence>
<comment type="similarity">
    <text evidence="1">Belongs to the TonB-dependent receptor family.</text>
</comment>
<dbReference type="PROSITE" id="PS52016">
    <property type="entry name" value="TONB_DEPENDENT_REC_3"/>
    <property type="match status" value="1"/>
</dbReference>
<dbReference type="InterPro" id="IPR037066">
    <property type="entry name" value="Plug_dom_sf"/>
</dbReference>
<dbReference type="AlphaFoldDB" id="A0AAE3M6T6"/>
<dbReference type="Pfam" id="PF07715">
    <property type="entry name" value="Plug"/>
    <property type="match status" value="1"/>
</dbReference>
<keyword evidence="4" id="KW-0675">Receptor</keyword>
<comment type="caution">
    <text evidence="4">The sequence shown here is derived from an EMBL/GenBank/DDBJ whole genome shotgun (WGS) entry which is preliminary data.</text>
</comment>
<feature type="domain" description="TonB-dependent receptor plug" evidence="3">
    <location>
        <begin position="123"/>
        <end position="228"/>
    </location>
</feature>
<keyword evidence="1" id="KW-0812">Transmembrane</keyword>
<evidence type="ECO:0000259" key="3">
    <source>
        <dbReference type="Pfam" id="PF07715"/>
    </source>
</evidence>
<dbReference type="Proteomes" id="UP001209229">
    <property type="component" value="Unassembled WGS sequence"/>
</dbReference>
<dbReference type="InterPro" id="IPR023997">
    <property type="entry name" value="TonB-dep_OMP_SusC/RagA_CS"/>
</dbReference>
<keyword evidence="5" id="KW-1185">Reference proteome</keyword>